<dbReference type="GO" id="GO:0005743">
    <property type="term" value="C:mitochondrial inner membrane"/>
    <property type="evidence" value="ECO:0007669"/>
    <property type="project" value="InterPro"/>
</dbReference>
<sequence>MITRGAPIGAVCFRCRLRLLRQLTPVRYFGSDANHAARDHSDQANDDDDAPRVTDQDRDADTGPHQNPVKYVRPFIRLALNKRHRSGYRVLDEGAKELGSDMLGKPAYAIIMRDGGNVPKKIIPLDPTDPTREPDDLAGSVEALLESQKIPPTLDEVRSNIEELRPETDKVLPKKEFEKLQRLLTNGFLMAQLKEYLEWRRSEAQKAAVNTSKDPELPWISKITPWAPLEIQPDAGEGTDLTPQSYIPGPTGKKQRLVLCIMRECWDLSTAEESQTQLGETRIKVRTREFTLLMRGSQRFMNNVGKNLLGRGEKIEAFRDENTLRLVTTKPKVEQLVANLQDILKNVKTKTFPVLLTGLEAPDPSVLEELGRIANAEVKTSHTLQRIHVTWIELESRVTQRLLALEDVGHIVFRLLLTSFGDQRATSTLLSPVVSKLGPGRLVVDVTSKDKLSWRDRLVQWARYVHPLAPGESVADAPLPVEEFELPFEPTRWPETLGGDHQFFRDTKFPQHPVKWSDLPVSSTVAHFGHVLHGYRPSDPALQLSDLLASTDRRAFAPASPHPLHLAQTEQKDADAPSLITTKSTLVLRFWPSPSSNPVTRPGRSKPVPSHAGDTPPAPILELRIPADNPTLDNIESLRAISRTHHTDVMLPSSPVDVRFTQTQYSTLLATDRETAALWQPIADFLLDAHIDLDNGKAEVKPRQRFPIPRSLFDDRVQPAAASDVDADTDANANADAGEPGDSARRKKKSSKDGLIDSADLQSIPYEFVGMEFHSSVSLPYEGHQLTYTSIEAGRGGGRRAELTLELVESTESAPPPTGAADNSKLKDDFLACCSKLAADRSMWTGPSSSTQIDI</sequence>
<dbReference type="Pfam" id="PF20778">
    <property type="entry name" value="SLS1_C"/>
    <property type="match status" value="1"/>
</dbReference>
<dbReference type="STRING" id="77044.A0A1W2TS80"/>
<feature type="region of interest" description="Disordered" evidence="1">
    <location>
        <begin position="592"/>
        <end position="619"/>
    </location>
</feature>
<dbReference type="AlphaFoldDB" id="A0A1W2TS80"/>
<proteinExistence type="predicted"/>
<dbReference type="InterPro" id="IPR032741">
    <property type="entry name" value="Sls1_KH-1"/>
</dbReference>
<dbReference type="InterPro" id="IPR048401">
    <property type="entry name" value="SLS1_C"/>
</dbReference>
<dbReference type="Pfam" id="PF14611">
    <property type="entry name" value="KH_SLS1_1"/>
    <property type="match status" value="1"/>
</dbReference>
<dbReference type="InterPro" id="IPR048400">
    <property type="entry name" value="SLS1_N"/>
</dbReference>
<dbReference type="PANTHER" id="PTHR37919:SF2">
    <property type="entry name" value="EXPERA DOMAIN-CONTAINING PROTEIN"/>
    <property type="match status" value="1"/>
</dbReference>
<feature type="compositionally biased region" description="Basic and acidic residues" evidence="1">
    <location>
        <begin position="50"/>
        <end position="62"/>
    </location>
</feature>
<keyword evidence="6" id="KW-1185">Reference proteome</keyword>
<feature type="domain" description="SLS1 C-terminal" evidence="4">
    <location>
        <begin position="450"/>
        <end position="836"/>
    </location>
</feature>
<evidence type="ECO:0000259" key="3">
    <source>
        <dbReference type="Pfam" id="PF20776"/>
    </source>
</evidence>
<evidence type="ECO:0000313" key="6">
    <source>
        <dbReference type="Proteomes" id="UP000054516"/>
    </source>
</evidence>
<reference evidence="5" key="1">
    <citation type="submission" date="2016-03" db="EMBL/GenBank/DDBJ databases">
        <title>Draft genome sequence of Rosellinia necatrix.</title>
        <authorList>
            <person name="Kanematsu S."/>
        </authorList>
    </citation>
    <scope>NUCLEOTIDE SEQUENCE [LARGE SCALE GENOMIC DNA]</scope>
    <source>
        <strain evidence="5">W97</strain>
    </source>
</reference>
<evidence type="ECO:0000259" key="4">
    <source>
        <dbReference type="Pfam" id="PF20778"/>
    </source>
</evidence>
<evidence type="ECO:0000259" key="2">
    <source>
        <dbReference type="Pfam" id="PF14611"/>
    </source>
</evidence>
<evidence type="ECO:0000313" key="5">
    <source>
        <dbReference type="EMBL" id="GAP91348.1"/>
    </source>
</evidence>
<accession>A0A1W2TS80</accession>
<dbReference type="Pfam" id="PF20776">
    <property type="entry name" value="SLS1_N"/>
    <property type="match status" value="1"/>
</dbReference>
<dbReference type="PANTHER" id="PTHR37919">
    <property type="entry name" value="PROTEIN CBG05606"/>
    <property type="match status" value="1"/>
</dbReference>
<feature type="region of interest" description="Disordered" evidence="1">
    <location>
        <begin position="34"/>
        <end position="68"/>
    </location>
</feature>
<evidence type="ECO:0000256" key="1">
    <source>
        <dbReference type="SAM" id="MobiDB-lite"/>
    </source>
</evidence>
<dbReference type="Proteomes" id="UP000054516">
    <property type="component" value="Unassembled WGS sequence"/>
</dbReference>
<feature type="region of interest" description="Disordered" evidence="1">
    <location>
        <begin position="719"/>
        <end position="752"/>
    </location>
</feature>
<feature type="domain" description="SLS1 N-terminal" evidence="3">
    <location>
        <begin position="152"/>
        <end position="269"/>
    </location>
</feature>
<name>A0A1W2TS80_ROSNE</name>
<dbReference type="OMA" id="FVCLRCE"/>
<gene>
    <name evidence="5" type="ORF">SAMD00023353_6000190</name>
</gene>
<dbReference type="OrthoDB" id="5392646at2759"/>
<protein>
    <submittedName>
        <fullName evidence="5">Putative rmp1 protein involved in nucleus-mitochondria cross-talk encoded by the rpm1 protein</fullName>
    </submittedName>
</protein>
<feature type="compositionally biased region" description="Low complexity" evidence="1">
    <location>
        <begin position="720"/>
        <end position="737"/>
    </location>
</feature>
<dbReference type="EMBL" id="DF977505">
    <property type="protein sequence ID" value="GAP91348.1"/>
    <property type="molecule type" value="Genomic_DNA"/>
</dbReference>
<organism evidence="5">
    <name type="scientific">Rosellinia necatrix</name>
    <name type="common">White root-rot fungus</name>
    <dbReference type="NCBI Taxonomy" id="77044"/>
    <lineage>
        <taxon>Eukaryota</taxon>
        <taxon>Fungi</taxon>
        <taxon>Dikarya</taxon>
        <taxon>Ascomycota</taxon>
        <taxon>Pezizomycotina</taxon>
        <taxon>Sordariomycetes</taxon>
        <taxon>Xylariomycetidae</taxon>
        <taxon>Xylariales</taxon>
        <taxon>Xylariaceae</taxon>
        <taxon>Rosellinia</taxon>
    </lineage>
</organism>
<feature type="domain" description="SLS1 first KH" evidence="2">
    <location>
        <begin position="278"/>
        <end position="347"/>
    </location>
</feature>